<protein>
    <submittedName>
        <fullName evidence="1">Amino acid permease</fullName>
    </submittedName>
</protein>
<organism evidence="1 2">
    <name type="scientific">Anoxybacterium hadale</name>
    <dbReference type="NCBI Taxonomy" id="3408580"/>
    <lineage>
        <taxon>Bacteria</taxon>
        <taxon>Bacillati</taxon>
        <taxon>Bacillota</taxon>
        <taxon>Clostridia</taxon>
        <taxon>Peptostreptococcales</taxon>
        <taxon>Anaerovoracaceae</taxon>
        <taxon>Anoxybacterium</taxon>
    </lineage>
</organism>
<proteinExistence type="predicted"/>
<dbReference type="EMBL" id="CP042469">
    <property type="protein sequence ID" value="QOX64330.1"/>
    <property type="molecule type" value="Genomic_DNA"/>
</dbReference>
<dbReference type="Proteomes" id="UP000594014">
    <property type="component" value="Chromosome"/>
</dbReference>
<accession>A0ACD1ACX1</accession>
<gene>
    <name evidence="1" type="ORF">FRZ06_13745</name>
</gene>
<evidence type="ECO:0000313" key="1">
    <source>
        <dbReference type="EMBL" id="QOX64330.1"/>
    </source>
</evidence>
<reference evidence="1" key="1">
    <citation type="submission" date="2019-08" db="EMBL/GenBank/DDBJ databases">
        <title>Genome sequence of Clostridiales bacterium MT110.</title>
        <authorList>
            <person name="Cao J."/>
        </authorList>
    </citation>
    <scope>NUCLEOTIDE SEQUENCE</scope>
    <source>
        <strain evidence="1">MT110</strain>
    </source>
</reference>
<keyword evidence="2" id="KW-1185">Reference proteome</keyword>
<evidence type="ECO:0000313" key="2">
    <source>
        <dbReference type="Proteomes" id="UP000594014"/>
    </source>
</evidence>
<sequence>MQENNHSFQRVLGRTDVLTLAFGTMIGWGWVVLSGFWTHEAGMLGSLIAFAIGATVCIFVGMTYAELTAALPLAGGEMVYVYRAMGHGMAWLIGWSICFAYVGVAAWEGIALATAIDYILPIPKVWHLWDVAGYSVYGSWSFVGIAGALVLLLLNYFGARPAAIFQVMATSFLFLVGLIFIFGGIAFGNTEYMFSTEISAKGIIAVLLMVPSMFVGFDVIPQSAEEMNLPLRHIAKVFIVSIIMAAAWYFMIIIGISISAPPEVRDAGMVPAADAMSYCYGSSVFGKIMILGGICGIMTSWNGFIVGSTRILFAMGRAKMLPPFFGRLHKKYKTPSGAIILVGGICVTAPLLGQNALVWFVNTSAFGSVLSYLLVAIAFLVLRQTEPELERPFRLKYGKWVAAVVISFCIVFLIFYIPLGGIFLRWPGEWMLIILWCMVGGVFALRSRAAYHSISKAERELLVFGEEYSRKEFLDE</sequence>
<name>A0ACD1ACX1_9FIRM</name>